<dbReference type="EMBL" id="CAIJEN010000014">
    <property type="protein sequence ID" value="CAD0093144.1"/>
    <property type="molecule type" value="Genomic_DNA"/>
</dbReference>
<sequence>MVVFVDLDDPDEVEHQHQHGHNTPFDLRELINAHATRSLQRPTEKDIIDDEEEDGREHPNLNALSAVLGNYPVISEIAKHLDLNSLHDLSRTCRQFRANLLQHRRQLIPQTLRCVSDKEKPGAVRREEANELWTTHGPDGIRIPRLTSGRNCTMKAPSTSALKSRHRRLCRTCIRAPLPLHTRVAHPETDTGDRNDNSYFFSSHPSIYRSPCTCPSQVWICNPCSTTLRTLDTSYMRAWTWRSRYSTHLHGIGTGLGTGIEGVQCGRESLCLCARTIFKEIECDAADTRTGGYFLQEIEGIGGVVKKKVKRRLLVGDVVQEFEDEREGGKYLEREQEGVDRSWCSWCARVVLSKKDVLRARNMNGGREVVLLDKASDSDLSSSSSL</sequence>
<evidence type="ECO:0000313" key="1">
    <source>
        <dbReference type="EMBL" id="CAD0093144.1"/>
    </source>
</evidence>
<gene>
    <name evidence="1" type="ORF">AWRI4619_LOCUS7654</name>
</gene>
<evidence type="ECO:0008006" key="3">
    <source>
        <dbReference type="Google" id="ProtNLM"/>
    </source>
</evidence>
<protein>
    <recommendedName>
        <fullName evidence="3">F-box domain-containing protein</fullName>
    </recommendedName>
</protein>
<comment type="caution">
    <text evidence="1">The sequence shown here is derived from an EMBL/GenBank/DDBJ whole genome shotgun (WGS) entry which is preliminary data.</text>
</comment>
<proteinExistence type="predicted"/>
<name>A0A9N8JR62_9PEZI</name>
<accession>A0A9N8JR62</accession>
<dbReference type="AlphaFoldDB" id="A0A9N8JR62"/>
<organism evidence="1 2">
    <name type="scientific">Aureobasidium vineae</name>
    <dbReference type="NCBI Taxonomy" id="2773715"/>
    <lineage>
        <taxon>Eukaryota</taxon>
        <taxon>Fungi</taxon>
        <taxon>Dikarya</taxon>
        <taxon>Ascomycota</taxon>
        <taxon>Pezizomycotina</taxon>
        <taxon>Dothideomycetes</taxon>
        <taxon>Dothideomycetidae</taxon>
        <taxon>Dothideales</taxon>
        <taxon>Saccotheciaceae</taxon>
        <taxon>Aureobasidium</taxon>
    </lineage>
</organism>
<dbReference type="Proteomes" id="UP000716446">
    <property type="component" value="Unassembled WGS sequence"/>
</dbReference>
<evidence type="ECO:0000313" key="2">
    <source>
        <dbReference type="Proteomes" id="UP000716446"/>
    </source>
</evidence>
<keyword evidence="2" id="KW-1185">Reference proteome</keyword>
<reference evidence="1" key="1">
    <citation type="submission" date="2020-06" db="EMBL/GenBank/DDBJ databases">
        <authorList>
            <person name="Onetto C."/>
        </authorList>
    </citation>
    <scope>NUCLEOTIDE SEQUENCE</scope>
</reference>